<dbReference type="InterPro" id="IPR002881">
    <property type="entry name" value="DUF58"/>
</dbReference>
<comment type="caution">
    <text evidence="2">The sequence shown here is derived from an EMBL/GenBank/DDBJ whole genome shotgun (WGS) entry which is preliminary data.</text>
</comment>
<reference evidence="2" key="1">
    <citation type="journal article" date="2020" name="mSystems">
        <title>Genome- and Community-Level Interaction Insights into Carbon Utilization and Element Cycling Functions of Hydrothermarchaeota in Hydrothermal Sediment.</title>
        <authorList>
            <person name="Zhou Z."/>
            <person name="Liu Y."/>
            <person name="Xu W."/>
            <person name="Pan J."/>
            <person name="Luo Z.H."/>
            <person name="Li M."/>
        </authorList>
    </citation>
    <scope>NUCLEOTIDE SEQUENCE [LARGE SCALE GENOMIC DNA]</scope>
    <source>
        <strain evidence="2">HyVt-102</strain>
    </source>
</reference>
<proteinExistence type="predicted"/>
<sequence>MDKGDAHSPSIKKYLDPVVITRLSGLEIKARVVVEGFLSGLHFSPHHGQSLEFSEHLPYSPGDSLHLVDWKVYGRTERLYLKKFHEETNMRVYFLLDVSNSMGYGKPVSKIEYSKVLIASLSYLLLDQNDAVGLIPFNVGLLSFLPPVARRDYIHRLVSKLEAIKTGGKTDIMQVLDSFSRLIKKRSLIIIVSDFLDEPERFFKPIRGFVRSRNEIILLQVLHPDEIELSIRNTVYLRDLETGSRILVNPSAIRARYRTAFNRFLDDLRLRAGETRALFYTVTTDTPYDQVLMKLILRDKR</sequence>
<organism evidence="2">
    <name type="scientific">candidate division WOR-3 bacterium</name>
    <dbReference type="NCBI Taxonomy" id="2052148"/>
    <lineage>
        <taxon>Bacteria</taxon>
        <taxon>Bacteria division WOR-3</taxon>
    </lineage>
</organism>
<dbReference type="EMBL" id="DQWE01000225">
    <property type="protein sequence ID" value="HDI83070.1"/>
    <property type="molecule type" value="Genomic_DNA"/>
</dbReference>
<gene>
    <name evidence="2" type="ORF">ENF18_04680</name>
</gene>
<evidence type="ECO:0000259" key="1">
    <source>
        <dbReference type="Pfam" id="PF01882"/>
    </source>
</evidence>
<dbReference type="InterPro" id="IPR036465">
    <property type="entry name" value="vWFA_dom_sf"/>
</dbReference>
<dbReference type="PANTHER" id="PTHR33608">
    <property type="entry name" value="BLL2464 PROTEIN"/>
    <property type="match status" value="1"/>
</dbReference>
<accession>A0A7C0Z9U1</accession>
<dbReference type="CDD" id="cd00198">
    <property type="entry name" value="vWFA"/>
    <property type="match status" value="1"/>
</dbReference>
<dbReference type="Pfam" id="PF01882">
    <property type="entry name" value="DUF58"/>
    <property type="match status" value="1"/>
</dbReference>
<dbReference type="AlphaFoldDB" id="A0A7C0Z9U1"/>
<dbReference type="Gene3D" id="3.40.50.410">
    <property type="entry name" value="von Willebrand factor, type A domain"/>
    <property type="match status" value="1"/>
</dbReference>
<feature type="domain" description="DUF58" evidence="1">
    <location>
        <begin position="58"/>
        <end position="261"/>
    </location>
</feature>
<dbReference type="SUPFAM" id="SSF53300">
    <property type="entry name" value="vWA-like"/>
    <property type="match status" value="1"/>
</dbReference>
<name>A0A7C0Z9U1_UNCW3</name>
<dbReference type="Proteomes" id="UP000885847">
    <property type="component" value="Unassembled WGS sequence"/>
</dbReference>
<protein>
    <submittedName>
        <fullName evidence="2">DUF58 domain-containing protein</fullName>
    </submittedName>
</protein>
<evidence type="ECO:0000313" key="2">
    <source>
        <dbReference type="EMBL" id="HDI83070.1"/>
    </source>
</evidence>
<dbReference type="PANTHER" id="PTHR33608:SF7">
    <property type="entry name" value="DUF58 DOMAIN-CONTAINING PROTEIN"/>
    <property type="match status" value="1"/>
</dbReference>